<dbReference type="EMBL" id="LR883003">
    <property type="protein sequence ID" value="CAD6025082.1"/>
    <property type="molecule type" value="Genomic_DNA"/>
</dbReference>
<name>A0A7I9AXQ5_ECOLX</name>
<organism evidence="1">
    <name type="scientific">Escherichia coli</name>
    <dbReference type="NCBI Taxonomy" id="562"/>
    <lineage>
        <taxon>Bacteria</taxon>
        <taxon>Pseudomonadati</taxon>
        <taxon>Pseudomonadota</taxon>
        <taxon>Gammaproteobacteria</taxon>
        <taxon>Enterobacterales</taxon>
        <taxon>Enterobacteriaceae</taxon>
        <taxon>Escherichia</taxon>
    </lineage>
</organism>
<dbReference type="AlphaFoldDB" id="A0A7I9AXQ5"/>
<gene>
    <name evidence="1" type="ORF">ETECE562_05253</name>
</gene>
<protein>
    <submittedName>
        <fullName evidence="1">Uncharacterized protein</fullName>
    </submittedName>
</protein>
<evidence type="ECO:0000313" key="1">
    <source>
        <dbReference type="EMBL" id="CAD6025082.1"/>
    </source>
</evidence>
<sequence>MHSRNEMINQPGIIVKAKNELVEIMKDKRVVTLIKLIADETPLGKVTKPLRQGYRALIQIENEQRRNRLKDFIVGIAQDNPEIPDIPPEDFLAVVRKLLQDDEDEKVYLYVHLCVTLARSHLDRDTRLYYLRMASELTFSQIKFARELYLRSNIPLKGYLSIEAAKEALISAENGMTLRALSTLSNWGLIKARNVVSDTTVYDLTEDMQQLMNLLFSPPELMPEAIGYEAKDSWDVIIVNHLRSANEQFPTCLHQLIEKKGFSVEVVERESNFREMKLARCYITTGLYTKNLPYREVEYVAIHALKHPDNSTADLTFPDRRFKVPKDSFFSKGLGKNSDSNLLIKKFDEIASYIVEHFLSKTQN</sequence>
<dbReference type="RefSeq" id="WP_000556202.1">
    <property type="nucleotide sequence ID" value="NZ_CP025904.1"/>
</dbReference>
<accession>A0A7I9AXQ5</accession>
<keyword evidence="1" id="KW-0614">Plasmid</keyword>
<reference evidence="1" key="1">
    <citation type="submission" date="2020-09" db="EMBL/GenBank/DDBJ databases">
        <authorList>
            <person name="Page A."/>
            <person name="Bastkowski S."/>
        </authorList>
    </citation>
    <scope>NUCLEOTIDE SEQUENCE [LARGE SCALE GENOMIC DNA]</scope>
    <source>
        <strain evidence="1">L6_E562_ETEC</strain>
        <plasmid evidence="1">4</plasmid>
    </source>
</reference>
<proteinExistence type="predicted"/>
<geneLocation type="plasmid" evidence="1">
    <name>4</name>
</geneLocation>